<sequence>MAKDLDLHRVSFFSKLLPIPGLVVSTAAAALLAMQTERDNTALYTFVTNNRTAVQVGIQIIAHALGFIEIFTLTSIVNFSTRLRLSRGSVSLAELRLWQSISSIRMAWSMPLLHLTILIPYIVFHLLPSALWAGAITPIVSSTVIYGSIRVPVYGPDPDNEFWNHTSFDKLTDFDRPVTRNSKGVFSYTTAALLQGFILNAAATATSGGGPHMNTHPKNDNSGLTYVGRSFGVGSSAGLEGPLPNSQFNPATMTFNLEYYATLGLRNDSQIVALAGPSHVPSNIFAIATGNGSYNVLDKVQCEVHFTPFMFDVFVNMTSLAITVTPLASSTVDMDPTSSQFGPELGAIPQNMMRQVTFLSMMNTNLYTSALGAVLSTIMEAISTSLESMVDDILVAYGSAQLEIGAVQAASMATETPTQQILPAMRIGSFQYVVAVVAVNVLVVGTELAEWLGRMAWPA</sequence>
<reference evidence="2" key="1">
    <citation type="submission" date="2023-03" db="EMBL/GenBank/DDBJ databases">
        <title>Massive genome expansion in bonnet fungi (Mycena s.s.) driven by repeated elements and novel gene families across ecological guilds.</title>
        <authorList>
            <consortium name="Lawrence Berkeley National Laboratory"/>
            <person name="Harder C.B."/>
            <person name="Miyauchi S."/>
            <person name="Viragh M."/>
            <person name="Kuo A."/>
            <person name="Thoen E."/>
            <person name="Andreopoulos B."/>
            <person name="Lu D."/>
            <person name="Skrede I."/>
            <person name="Drula E."/>
            <person name="Henrissat B."/>
            <person name="Morin E."/>
            <person name="Kohler A."/>
            <person name="Barry K."/>
            <person name="LaButti K."/>
            <person name="Morin E."/>
            <person name="Salamov A."/>
            <person name="Lipzen A."/>
            <person name="Mereny Z."/>
            <person name="Hegedus B."/>
            <person name="Baldrian P."/>
            <person name="Stursova M."/>
            <person name="Weitz H."/>
            <person name="Taylor A."/>
            <person name="Grigoriev I.V."/>
            <person name="Nagy L.G."/>
            <person name="Martin F."/>
            <person name="Kauserud H."/>
        </authorList>
    </citation>
    <scope>NUCLEOTIDE SEQUENCE</scope>
    <source>
        <strain evidence="2">CBHHK188m</strain>
    </source>
</reference>
<evidence type="ECO:0008006" key="4">
    <source>
        <dbReference type="Google" id="ProtNLM"/>
    </source>
</evidence>
<dbReference type="AlphaFoldDB" id="A0AAD7JQ33"/>
<proteinExistence type="predicted"/>
<evidence type="ECO:0000313" key="3">
    <source>
        <dbReference type="Proteomes" id="UP001215280"/>
    </source>
</evidence>
<dbReference type="EMBL" id="JARJLG010000028">
    <property type="protein sequence ID" value="KAJ7768073.1"/>
    <property type="molecule type" value="Genomic_DNA"/>
</dbReference>
<comment type="caution">
    <text evidence="2">The sequence shown here is derived from an EMBL/GenBank/DDBJ whole genome shotgun (WGS) entry which is preliminary data.</text>
</comment>
<feature type="transmembrane region" description="Helical" evidence="1">
    <location>
        <begin position="12"/>
        <end position="34"/>
    </location>
</feature>
<name>A0AAD7JQ33_9AGAR</name>
<evidence type="ECO:0000256" key="1">
    <source>
        <dbReference type="SAM" id="Phobius"/>
    </source>
</evidence>
<keyword evidence="1" id="KW-0812">Transmembrane</keyword>
<organism evidence="2 3">
    <name type="scientific">Mycena maculata</name>
    <dbReference type="NCBI Taxonomy" id="230809"/>
    <lineage>
        <taxon>Eukaryota</taxon>
        <taxon>Fungi</taxon>
        <taxon>Dikarya</taxon>
        <taxon>Basidiomycota</taxon>
        <taxon>Agaricomycotina</taxon>
        <taxon>Agaricomycetes</taxon>
        <taxon>Agaricomycetidae</taxon>
        <taxon>Agaricales</taxon>
        <taxon>Marasmiineae</taxon>
        <taxon>Mycenaceae</taxon>
        <taxon>Mycena</taxon>
    </lineage>
</organism>
<protein>
    <recommendedName>
        <fullName evidence="4">Transmembrane protein</fullName>
    </recommendedName>
</protein>
<evidence type="ECO:0000313" key="2">
    <source>
        <dbReference type="EMBL" id="KAJ7768073.1"/>
    </source>
</evidence>
<gene>
    <name evidence="2" type="ORF">DFH07DRAFT_954640</name>
</gene>
<keyword evidence="3" id="KW-1185">Reference proteome</keyword>
<keyword evidence="1" id="KW-0472">Membrane</keyword>
<dbReference type="Proteomes" id="UP001215280">
    <property type="component" value="Unassembled WGS sequence"/>
</dbReference>
<keyword evidence="1" id="KW-1133">Transmembrane helix</keyword>
<feature type="transmembrane region" description="Helical" evidence="1">
    <location>
        <begin position="106"/>
        <end position="124"/>
    </location>
</feature>
<feature type="transmembrane region" description="Helical" evidence="1">
    <location>
        <begin position="54"/>
        <end position="77"/>
    </location>
</feature>
<accession>A0AAD7JQ33</accession>